<accession>A0A1B0WM69</accession>
<dbReference type="EMBL" id="KU599887">
    <property type="protein sequence ID" value="ANB40969.1"/>
    <property type="molecule type" value="Genomic_DNA"/>
</dbReference>
<sequence>MSDEIIKSKIELLEEQISNIERSGFYTEQQINKLTCPLVMELTTLRLSLAFSESAFSVKNFTTKTNEIVVNNPKIITE</sequence>
<keyword evidence="2" id="KW-1185">Reference proteome</keyword>
<dbReference type="Proteomes" id="UP000202917">
    <property type="component" value="Segment"/>
</dbReference>
<dbReference type="RefSeq" id="YP_009322930.1">
    <property type="nucleotide sequence ID" value="NC_031926.1"/>
</dbReference>
<dbReference type="OrthoDB" id="24196at10239"/>
<dbReference type="KEGG" id="vg:30308802"/>
<name>A0A1B0WM69_9CAUD</name>
<protein>
    <submittedName>
        <fullName evidence="1">Uncharacterized protein</fullName>
    </submittedName>
</protein>
<organism evidence="1 2">
    <name type="scientific">Flavobacterium phage 2A</name>
    <dbReference type="NCBI Taxonomy" id="1792273"/>
    <lineage>
        <taxon>Viruses</taxon>
        <taxon>Duplodnaviria</taxon>
        <taxon>Heunggongvirae</taxon>
        <taxon>Uroviricota</taxon>
        <taxon>Caudoviricetes</taxon>
        <taxon>Duneviridae</taxon>
        <taxon>Unahavirus</taxon>
        <taxon>Unahavirus uv2A</taxon>
    </lineage>
</organism>
<reference evidence="1 2" key="1">
    <citation type="submission" date="2016-01" db="EMBL/GenBank/DDBJ databases">
        <title>Molecular aspects and genomic diversity of bacteriophages-specific to fish pathogen Flavobacterium psychrophilum.</title>
        <authorList>
            <person name="Castillo D."/>
            <person name="Middelboe M."/>
        </authorList>
    </citation>
    <scope>NUCLEOTIDE SEQUENCE [LARGE SCALE GENOMIC DNA]</scope>
</reference>
<proteinExistence type="predicted"/>
<evidence type="ECO:0000313" key="2">
    <source>
        <dbReference type="Proteomes" id="UP000202917"/>
    </source>
</evidence>
<dbReference type="GeneID" id="30308802"/>
<evidence type="ECO:0000313" key="1">
    <source>
        <dbReference type="EMBL" id="ANB40969.1"/>
    </source>
</evidence>